<accession>A0ABZ3F4Q1</accession>
<proteinExistence type="predicted"/>
<dbReference type="PANTHER" id="PTHR34309:SF1">
    <property type="entry name" value="PROTEIN GLCG"/>
    <property type="match status" value="1"/>
</dbReference>
<dbReference type="Proteomes" id="UP001434737">
    <property type="component" value="Chromosome"/>
</dbReference>
<organism evidence="1 2">
    <name type="scientific">Helicobacter mastomyrinus</name>
    <dbReference type="NCBI Taxonomy" id="287948"/>
    <lineage>
        <taxon>Bacteria</taxon>
        <taxon>Pseudomonadati</taxon>
        <taxon>Campylobacterota</taxon>
        <taxon>Epsilonproteobacteria</taxon>
        <taxon>Campylobacterales</taxon>
        <taxon>Helicobacteraceae</taxon>
        <taxon>Helicobacter</taxon>
    </lineage>
</organism>
<dbReference type="SUPFAM" id="SSF143744">
    <property type="entry name" value="GlcG-like"/>
    <property type="match status" value="1"/>
</dbReference>
<dbReference type="PANTHER" id="PTHR34309">
    <property type="entry name" value="SLR1406 PROTEIN"/>
    <property type="match status" value="1"/>
</dbReference>
<dbReference type="Gene3D" id="3.30.450.150">
    <property type="entry name" value="Haem-degrading domain"/>
    <property type="match status" value="1"/>
</dbReference>
<reference evidence="1 2" key="1">
    <citation type="submission" date="2024-02" db="EMBL/GenBank/DDBJ databases">
        <title>Genome and pathogenicity analysis of Helicobacter mastomyrinus isolated from mice.</title>
        <authorList>
            <person name="Zhu L."/>
        </authorList>
    </citation>
    <scope>NUCLEOTIDE SEQUENCE [LARGE SCALE GENOMIC DNA]</scope>
    <source>
        <strain evidence="1 2">Hm-17</strain>
    </source>
</reference>
<dbReference type="InterPro" id="IPR052517">
    <property type="entry name" value="GlcG_carb_metab_protein"/>
</dbReference>
<keyword evidence="2" id="KW-1185">Reference proteome</keyword>
<dbReference type="InterPro" id="IPR005624">
    <property type="entry name" value="PduO/GlcC-like"/>
</dbReference>
<dbReference type="EMBL" id="CP145316">
    <property type="protein sequence ID" value="XAM17148.1"/>
    <property type="molecule type" value="Genomic_DNA"/>
</dbReference>
<dbReference type="RefSeq" id="WP_343352899.1">
    <property type="nucleotide sequence ID" value="NZ_CP145316.1"/>
</dbReference>
<evidence type="ECO:0000313" key="1">
    <source>
        <dbReference type="EMBL" id="XAM17148.1"/>
    </source>
</evidence>
<protein>
    <submittedName>
        <fullName evidence="1">Heme-binding protein</fullName>
    </submittedName>
</protein>
<dbReference type="Pfam" id="PF03928">
    <property type="entry name" value="HbpS-like"/>
    <property type="match status" value="1"/>
</dbReference>
<sequence>MKLNDEICEFLRTKAGEEVAKLGIDISFAVVDESGILKLFQRFGEALLISVNLVLKKAYTAVITRSKTKDVAAWAKEGGALMGIHTTSKQICLVAGGYPLFAGERLIGGIGVGGGSEAEDLQIAEALLEAFKERYGNSIDRINF</sequence>
<name>A0ABZ3F4Q1_9HELI</name>
<dbReference type="InterPro" id="IPR038084">
    <property type="entry name" value="PduO/GlcC-like_sf"/>
</dbReference>
<evidence type="ECO:0000313" key="2">
    <source>
        <dbReference type="Proteomes" id="UP001434737"/>
    </source>
</evidence>
<gene>
    <name evidence="1" type="ORF">V3I05_05490</name>
</gene>